<evidence type="ECO:0000256" key="6">
    <source>
        <dbReference type="PROSITE-ProRule" id="PRU01211"/>
    </source>
</evidence>
<dbReference type="SUPFAM" id="SSF55486">
    <property type="entry name" value="Metalloproteases ('zincins'), catalytic domain"/>
    <property type="match status" value="1"/>
</dbReference>
<proteinExistence type="predicted"/>
<comment type="caution">
    <text evidence="6">Lacks conserved residue(s) required for the propagation of feature annotation.</text>
</comment>
<feature type="binding site" evidence="6">
    <location>
        <position position="217"/>
    </location>
    <ligand>
        <name>Zn(2+)</name>
        <dbReference type="ChEBI" id="CHEBI:29105"/>
        <note>catalytic</note>
    </ligand>
</feature>
<evidence type="ECO:0000313" key="10">
    <source>
        <dbReference type="Proteomes" id="UP000616346"/>
    </source>
</evidence>
<dbReference type="PROSITE" id="PS51257">
    <property type="entry name" value="PROKAR_LIPOPROTEIN"/>
    <property type="match status" value="1"/>
</dbReference>
<dbReference type="SMART" id="SM00235">
    <property type="entry name" value="ZnMc"/>
    <property type="match status" value="1"/>
</dbReference>
<evidence type="ECO:0000256" key="5">
    <source>
        <dbReference type="ARBA" id="ARBA00023049"/>
    </source>
</evidence>
<protein>
    <recommendedName>
        <fullName evidence="8">Peptidase M12A domain-containing protein</fullName>
    </recommendedName>
</protein>
<feature type="signal peptide" evidence="7">
    <location>
        <begin position="1"/>
        <end position="22"/>
    </location>
</feature>
<gene>
    <name evidence="9" type="ORF">H9626_09125</name>
</gene>
<feature type="binding site" evidence="6">
    <location>
        <position position="221"/>
    </location>
    <ligand>
        <name>Zn(2+)</name>
        <dbReference type="ChEBI" id="CHEBI:29105"/>
        <note>catalytic</note>
    </ligand>
</feature>
<accession>A0ABR8VC86</accession>
<evidence type="ECO:0000256" key="4">
    <source>
        <dbReference type="ARBA" id="ARBA00022833"/>
    </source>
</evidence>
<keyword evidence="2 6" id="KW-0479">Metal-binding</keyword>
<dbReference type="PRINTS" id="PR00480">
    <property type="entry name" value="ASTACIN"/>
</dbReference>
<comment type="cofactor">
    <cofactor evidence="6">
        <name>Zn(2+)</name>
        <dbReference type="ChEBI" id="CHEBI:29105"/>
    </cofactor>
    <text evidence="6">Binds 1 zinc ion per subunit.</text>
</comment>
<organism evidence="9 10">
    <name type="scientific">Phocaeicola faecium</name>
    <dbReference type="NCBI Taxonomy" id="2762213"/>
    <lineage>
        <taxon>Bacteria</taxon>
        <taxon>Pseudomonadati</taxon>
        <taxon>Bacteroidota</taxon>
        <taxon>Bacteroidia</taxon>
        <taxon>Bacteroidales</taxon>
        <taxon>Bacteroidaceae</taxon>
        <taxon>Phocaeicola</taxon>
    </lineage>
</organism>
<reference evidence="9 10" key="1">
    <citation type="submission" date="2020-08" db="EMBL/GenBank/DDBJ databases">
        <title>A Genomic Blueprint of the Chicken Gut Microbiome.</title>
        <authorList>
            <person name="Gilroy R."/>
            <person name="Ravi A."/>
            <person name="Getino M."/>
            <person name="Pursley I."/>
            <person name="Horton D.L."/>
            <person name="Alikhan N.-F."/>
            <person name="Baker D."/>
            <person name="Gharbi K."/>
            <person name="Hall N."/>
            <person name="Watson M."/>
            <person name="Adriaenssens E.M."/>
            <person name="Foster-Nyarko E."/>
            <person name="Jarju S."/>
            <person name="Secka A."/>
            <person name="Antonio M."/>
            <person name="Oren A."/>
            <person name="Chaudhuri R."/>
            <person name="La Ragione R.M."/>
            <person name="Hildebrand F."/>
            <person name="Pallen M.J."/>
        </authorList>
    </citation>
    <scope>NUCLEOTIDE SEQUENCE [LARGE SCALE GENOMIC DNA]</scope>
    <source>
        <strain evidence="9 10">Sa1YUN3</strain>
    </source>
</reference>
<dbReference type="InterPro" id="IPR001506">
    <property type="entry name" value="Peptidase_M12A"/>
</dbReference>
<keyword evidence="7" id="KW-0732">Signal</keyword>
<name>A0ABR8VC86_9BACT</name>
<dbReference type="Gene3D" id="3.40.390.10">
    <property type="entry name" value="Collagenase (Catalytic Domain)"/>
    <property type="match status" value="1"/>
</dbReference>
<evidence type="ECO:0000256" key="1">
    <source>
        <dbReference type="ARBA" id="ARBA00022670"/>
    </source>
</evidence>
<keyword evidence="10" id="KW-1185">Reference proteome</keyword>
<feature type="chain" id="PRO_5045636406" description="Peptidase M12A domain-containing protein" evidence="7">
    <location>
        <begin position="23"/>
        <end position="369"/>
    </location>
</feature>
<dbReference type="InterPro" id="IPR024079">
    <property type="entry name" value="MetalloPept_cat_dom_sf"/>
</dbReference>
<keyword evidence="3 6" id="KW-0378">Hydrolase</keyword>
<dbReference type="Proteomes" id="UP000616346">
    <property type="component" value="Unassembled WGS sequence"/>
</dbReference>
<comment type="caution">
    <text evidence="9">The sequence shown here is derived from an EMBL/GenBank/DDBJ whole genome shotgun (WGS) entry which is preliminary data.</text>
</comment>
<evidence type="ECO:0000256" key="3">
    <source>
        <dbReference type="ARBA" id="ARBA00022801"/>
    </source>
</evidence>
<evidence type="ECO:0000256" key="7">
    <source>
        <dbReference type="SAM" id="SignalP"/>
    </source>
</evidence>
<keyword evidence="5 6" id="KW-0482">Metalloprotease</keyword>
<evidence type="ECO:0000313" key="9">
    <source>
        <dbReference type="EMBL" id="MBD8002371.1"/>
    </source>
</evidence>
<evidence type="ECO:0000259" key="8">
    <source>
        <dbReference type="PROSITE" id="PS51864"/>
    </source>
</evidence>
<feature type="domain" description="Peptidase M12A" evidence="8">
    <location>
        <begin position="111"/>
        <end position="318"/>
    </location>
</feature>
<dbReference type="RefSeq" id="WP_191710295.1">
    <property type="nucleotide sequence ID" value="NZ_JACSPQ010000009.1"/>
</dbReference>
<feature type="active site" evidence="6">
    <location>
        <position position="218"/>
    </location>
</feature>
<dbReference type="EMBL" id="JACSPQ010000009">
    <property type="protein sequence ID" value="MBD8002371.1"/>
    <property type="molecule type" value="Genomic_DNA"/>
</dbReference>
<sequence length="369" mass="41663">MRKLNFKFVALMFISLFVSCQSDDLIETGGELSPTSESSKLIKLNSGATVELKNGEYFWQEDIVLSKAQLELLDKTGSIVDAPVEIDSANLIPISPMSGYSFVPESLTRNNGIYPTAYNLWAMVRFVYAPSGYGIDNQLAPETKYIIQQALRHWEEKTNVRFYNATGQPTTDPVYGIEYPYIYFCNGEGNSSSVGRVGGMQRVRLAYLGCNMGIAAHEIGHAIGLNHEQCRYDRDNYININWNNIQAGKEHNFQINNQNYYCIGGFDFGSIMLYSSDDFAEDPSIPVMTKKDGSTFEGQRSGLSDLDRRFPNTFYLPYTARSDVYRELDDVVYDQYNNKLTEQERLQLQAQLNNGNPNPPAGGRIPNEF</sequence>
<dbReference type="PANTHER" id="PTHR10127">
    <property type="entry name" value="DISCOIDIN, CUB, EGF, LAMININ , AND ZINC METALLOPROTEASE DOMAIN CONTAINING"/>
    <property type="match status" value="1"/>
</dbReference>
<keyword evidence="4 6" id="KW-0862">Zinc</keyword>
<keyword evidence="1 6" id="KW-0645">Protease</keyword>
<dbReference type="Pfam" id="PF01400">
    <property type="entry name" value="Astacin"/>
    <property type="match status" value="1"/>
</dbReference>
<dbReference type="InterPro" id="IPR006026">
    <property type="entry name" value="Peptidase_Metallo"/>
</dbReference>
<evidence type="ECO:0000256" key="2">
    <source>
        <dbReference type="ARBA" id="ARBA00022723"/>
    </source>
</evidence>
<dbReference type="PROSITE" id="PS51864">
    <property type="entry name" value="ASTACIN"/>
    <property type="match status" value="1"/>
</dbReference>
<dbReference type="PANTHER" id="PTHR10127:SF780">
    <property type="entry name" value="METALLOENDOPEPTIDASE"/>
    <property type="match status" value="1"/>
</dbReference>
<feature type="binding site" evidence="6">
    <location>
        <position position="227"/>
    </location>
    <ligand>
        <name>Zn(2+)</name>
        <dbReference type="ChEBI" id="CHEBI:29105"/>
        <note>catalytic</note>
    </ligand>
</feature>